<dbReference type="Proteomes" id="UP001311915">
    <property type="component" value="Unassembled WGS sequence"/>
</dbReference>
<dbReference type="SUPFAM" id="SSF52047">
    <property type="entry name" value="RNI-like"/>
    <property type="match status" value="2"/>
</dbReference>
<organism evidence="3 4">
    <name type="scientific">Solanum pinnatisectum</name>
    <name type="common">tansyleaf nightshade</name>
    <dbReference type="NCBI Taxonomy" id="50273"/>
    <lineage>
        <taxon>Eukaryota</taxon>
        <taxon>Viridiplantae</taxon>
        <taxon>Streptophyta</taxon>
        <taxon>Embryophyta</taxon>
        <taxon>Tracheophyta</taxon>
        <taxon>Spermatophyta</taxon>
        <taxon>Magnoliopsida</taxon>
        <taxon>eudicotyledons</taxon>
        <taxon>Gunneridae</taxon>
        <taxon>Pentapetalae</taxon>
        <taxon>asterids</taxon>
        <taxon>lamiids</taxon>
        <taxon>Solanales</taxon>
        <taxon>Solanaceae</taxon>
        <taxon>Solanoideae</taxon>
        <taxon>Solaneae</taxon>
        <taxon>Solanum</taxon>
    </lineage>
</organism>
<evidence type="ECO:0000259" key="2">
    <source>
        <dbReference type="Pfam" id="PF23247"/>
    </source>
</evidence>
<keyword evidence="4" id="KW-1185">Reference proteome</keyword>
<gene>
    <name evidence="3" type="ORF">R3W88_019833</name>
</gene>
<keyword evidence="1" id="KW-0611">Plant defense</keyword>
<protein>
    <recommendedName>
        <fullName evidence="2">Disease resistance protein At4g27190-like leucine-rich repeats domain-containing protein</fullName>
    </recommendedName>
</protein>
<dbReference type="PANTHER" id="PTHR33463">
    <property type="entry name" value="NB-ARC DOMAIN-CONTAINING PROTEIN-RELATED"/>
    <property type="match status" value="1"/>
</dbReference>
<dbReference type="Pfam" id="PF23247">
    <property type="entry name" value="LRR_RPS2"/>
    <property type="match status" value="3"/>
</dbReference>
<dbReference type="InterPro" id="IPR032675">
    <property type="entry name" value="LRR_dom_sf"/>
</dbReference>
<dbReference type="InterPro" id="IPR057135">
    <property type="entry name" value="At4g27190-like_LRR"/>
</dbReference>
<name>A0AAV9KKV3_9SOLN</name>
<proteinExistence type="predicted"/>
<evidence type="ECO:0000313" key="3">
    <source>
        <dbReference type="EMBL" id="KAK4713926.1"/>
    </source>
</evidence>
<dbReference type="Gene3D" id="3.80.10.10">
    <property type="entry name" value="Ribonuclease Inhibitor"/>
    <property type="match status" value="2"/>
</dbReference>
<dbReference type="PANTHER" id="PTHR33463:SF198">
    <property type="entry name" value="RPP4C3"/>
    <property type="match status" value="1"/>
</dbReference>
<comment type="caution">
    <text evidence="3">The sequence shown here is derived from an EMBL/GenBank/DDBJ whole genome shotgun (WGS) entry which is preliminary data.</text>
</comment>
<feature type="domain" description="Disease resistance protein At4g27190-like leucine-rich repeats" evidence="2">
    <location>
        <begin position="125"/>
        <end position="276"/>
    </location>
</feature>
<feature type="domain" description="Disease resistance protein At4g27190-like leucine-rich repeats" evidence="2">
    <location>
        <begin position="410"/>
        <end position="473"/>
    </location>
</feature>
<dbReference type="AlphaFoldDB" id="A0AAV9KKV3"/>
<sequence length="569" mass="63895">MPPSVARGLLNLRNIEIRDCLSMEEVITKEKQQGEGIMTLFPLLEKLELYTVPKLGHFFLTECTLEIPFLKEVHISDCPEMKTFVQQGISASTPSLESVNNNDEMKVVDLNKAMFSSKVSCPNLEELYINGATSISALCSHQHPTAYFSKLERLEVNSCGKLRNLMSPSVARGALNLRILNIRDCQSMKELIDYCPAMETFVQQGISVSTPSLESVNNDDEVKVVDLNKAMFNSKVCCPSLEELLIWGPNSISSLYSAISNCLLNKLERLEVKSCGKLRNLMSPSVARGALNLRILNIGACESMKEVITEEEQGEDIITNEPFFPQLEKLELFRLPKLGHFFLTEHALKFPFLKKVLICLCPEMKPLVQQGISVSTPSLESVNNDDEVKVDDLNKAMFNYKVSCPNLEYLYICDANSISALCSHQLPTAYFSKLETLYIMDCGKLRNLMSPSVARGLLNLRKLDITDCDSMEEAAKAGHFFLTECTLEIPILRYVLIDYCPEMKTFVQQGISVSTPSLESVNNDDEVKIDDLNKWTQQRFNSRNKTLLMATKSDLVMAEPSDVYESKAS</sequence>
<feature type="domain" description="Disease resistance protein At4g27190-like leucine-rich repeats" evidence="2">
    <location>
        <begin position="2"/>
        <end position="94"/>
    </location>
</feature>
<evidence type="ECO:0000313" key="4">
    <source>
        <dbReference type="Proteomes" id="UP001311915"/>
    </source>
</evidence>
<reference evidence="3 4" key="1">
    <citation type="submission" date="2023-10" db="EMBL/GenBank/DDBJ databases">
        <title>Genome-Wide Identification Analysis in wild type Solanum Pinnatisectum Reveals Some Genes Defensing Phytophthora Infestans.</title>
        <authorList>
            <person name="Sun C."/>
        </authorList>
    </citation>
    <scope>NUCLEOTIDE SEQUENCE [LARGE SCALE GENOMIC DNA]</scope>
    <source>
        <strain evidence="3">LQN</strain>
        <tissue evidence="3">Leaf</tissue>
    </source>
</reference>
<dbReference type="EMBL" id="JAWPEI010000010">
    <property type="protein sequence ID" value="KAK4713926.1"/>
    <property type="molecule type" value="Genomic_DNA"/>
</dbReference>
<dbReference type="InterPro" id="IPR050905">
    <property type="entry name" value="Plant_NBS-LRR"/>
</dbReference>
<accession>A0AAV9KKV3</accession>
<evidence type="ECO:0000256" key="1">
    <source>
        <dbReference type="ARBA" id="ARBA00022821"/>
    </source>
</evidence>